<keyword evidence="2" id="KW-1185">Reference proteome</keyword>
<accession>A0A843XBR1</accession>
<protein>
    <submittedName>
        <fullName evidence="1">Uncharacterized protein</fullName>
    </submittedName>
</protein>
<organism evidence="1 2">
    <name type="scientific">Colocasia esculenta</name>
    <name type="common">Wild taro</name>
    <name type="synonym">Arum esculentum</name>
    <dbReference type="NCBI Taxonomy" id="4460"/>
    <lineage>
        <taxon>Eukaryota</taxon>
        <taxon>Viridiplantae</taxon>
        <taxon>Streptophyta</taxon>
        <taxon>Embryophyta</taxon>
        <taxon>Tracheophyta</taxon>
        <taxon>Spermatophyta</taxon>
        <taxon>Magnoliopsida</taxon>
        <taxon>Liliopsida</taxon>
        <taxon>Araceae</taxon>
        <taxon>Aroideae</taxon>
        <taxon>Colocasieae</taxon>
        <taxon>Colocasia</taxon>
    </lineage>
</organism>
<evidence type="ECO:0000313" key="2">
    <source>
        <dbReference type="Proteomes" id="UP000652761"/>
    </source>
</evidence>
<gene>
    <name evidence="1" type="ORF">Taro_049692</name>
</gene>
<evidence type="ECO:0000313" key="1">
    <source>
        <dbReference type="EMBL" id="MQM16731.1"/>
    </source>
</evidence>
<reference evidence="1" key="1">
    <citation type="submission" date="2017-07" db="EMBL/GenBank/DDBJ databases">
        <title>Taro Niue Genome Assembly and Annotation.</title>
        <authorList>
            <person name="Atibalentja N."/>
            <person name="Keating K."/>
            <person name="Fields C.J."/>
        </authorList>
    </citation>
    <scope>NUCLEOTIDE SEQUENCE</scope>
    <source>
        <strain evidence="1">Niue_2</strain>
        <tissue evidence="1">Leaf</tissue>
    </source>
</reference>
<sequence>MQISRNLLTNADLAKLIVGFEGAAADMTVLRRAIDVGGFKVPQGRALTIRSDLIRLFREWLALFVLMFNGETRIKWKAYKRQHVLMFCISWADCDSCYTFGLVIM</sequence>
<proteinExistence type="predicted"/>
<comment type="caution">
    <text evidence="1">The sequence shown here is derived from an EMBL/GenBank/DDBJ whole genome shotgun (WGS) entry which is preliminary data.</text>
</comment>
<dbReference type="Proteomes" id="UP000652761">
    <property type="component" value="Unassembled WGS sequence"/>
</dbReference>
<name>A0A843XBR1_COLES</name>
<dbReference type="EMBL" id="NMUH01007141">
    <property type="protein sequence ID" value="MQM16731.1"/>
    <property type="molecule type" value="Genomic_DNA"/>
</dbReference>
<dbReference type="AlphaFoldDB" id="A0A843XBR1"/>